<feature type="region of interest" description="Disordered" evidence="9">
    <location>
        <begin position="1"/>
        <end position="36"/>
    </location>
</feature>
<feature type="transmembrane region" description="Helical" evidence="10">
    <location>
        <begin position="91"/>
        <end position="112"/>
    </location>
</feature>
<dbReference type="PANTHER" id="PTHR24237:SF37">
    <property type="entry name" value="COAGULATION FACTOR II (THROMBIN) RECEPTOR-LIKE 2-RELATED"/>
    <property type="match status" value="1"/>
</dbReference>
<sequence length="379" mass="42008">MKEQDFSGQTEAHKMWGNGTPTSGEAPASRETPSIHPNKSISLQCVTEAEFQHLLLPITYTLVFALSLASNGVALWSCWATREQAPPVMTFIYNLIIIDLLFALSLPLQAVYHARHNDWPFGEGLCKATNALFLANMFSCTLFLACICLERYFAVIHPIHYLRLRWPLYRILLSMAIWFSVAIGLLIFFSKSTVTYRFPNGNTACMENFPDYVWSGSLAATVLAFSILGFFVPFLIIVMCSIVIARRIMNLTHGSVQAISLRRHSLHTLLMVTGLLALCFLPFHLIHILHALGRIGVLSTPGLLPFTCSGQRASVALASINSALDPLVYYFNIAAAHRKMPCCGAISQNVMESDEPGSPTSWGLKSVSERLRFCSKSSP</sequence>
<dbReference type="PROSITE" id="PS00237">
    <property type="entry name" value="G_PROTEIN_RECEP_F1_1"/>
    <property type="match status" value="1"/>
</dbReference>
<evidence type="ECO:0000256" key="9">
    <source>
        <dbReference type="SAM" id="MobiDB-lite"/>
    </source>
</evidence>
<dbReference type="InterPro" id="IPR000276">
    <property type="entry name" value="GPCR_Rhodpsn"/>
</dbReference>
<dbReference type="Pfam" id="PF00001">
    <property type="entry name" value="7tm_1"/>
    <property type="match status" value="1"/>
</dbReference>
<dbReference type="AlphaFoldDB" id="A0A6J0TM72"/>
<reference evidence="13" key="2">
    <citation type="submission" date="2025-08" db="UniProtKB">
        <authorList>
            <consortium name="RefSeq"/>
        </authorList>
    </citation>
    <scope>IDENTIFICATION</scope>
</reference>
<comment type="subcellular location">
    <subcellularLocation>
        <location evidence="1">Membrane</location>
        <topology evidence="1">Multi-pass membrane protein</topology>
    </subcellularLocation>
</comment>
<feature type="transmembrane region" description="Helical" evidence="10">
    <location>
        <begin position="58"/>
        <end position="79"/>
    </location>
</feature>
<gene>
    <name evidence="13" type="primary">LOC110077988</name>
</gene>
<feature type="domain" description="G-protein coupled receptors family 1 profile" evidence="11">
    <location>
        <begin position="70"/>
        <end position="329"/>
    </location>
</feature>
<evidence type="ECO:0000256" key="6">
    <source>
        <dbReference type="ARBA" id="ARBA00023170"/>
    </source>
</evidence>
<dbReference type="Gene3D" id="1.20.1070.10">
    <property type="entry name" value="Rhodopsin 7-helix transmembrane proteins"/>
    <property type="match status" value="1"/>
</dbReference>
<evidence type="ECO:0000256" key="2">
    <source>
        <dbReference type="ARBA" id="ARBA00022692"/>
    </source>
</evidence>
<keyword evidence="4 8" id="KW-0297">G-protein coupled receptor</keyword>
<keyword evidence="6 8" id="KW-0675">Receptor</keyword>
<evidence type="ECO:0000256" key="4">
    <source>
        <dbReference type="ARBA" id="ARBA00023040"/>
    </source>
</evidence>
<evidence type="ECO:0000256" key="1">
    <source>
        <dbReference type="ARBA" id="ARBA00004141"/>
    </source>
</evidence>
<protein>
    <submittedName>
        <fullName evidence="13">Lysophosphatidic acid receptor 6-like isoform X1</fullName>
    </submittedName>
</protein>
<keyword evidence="7 8" id="KW-0807">Transducer</keyword>
<dbReference type="PROSITE" id="PS50262">
    <property type="entry name" value="G_PROTEIN_RECEP_F1_2"/>
    <property type="match status" value="1"/>
</dbReference>
<feature type="transmembrane region" description="Helical" evidence="10">
    <location>
        <begin position="168"/>
        <end position="189"/>
    </location>
</feature>
<dbReference type="InterPro" id="IPR047160">
    <property type="entry name" value="GP183-like"/>
</dbReference>
<keyword evidence="12" id="KW-1185">Reference proteome</keyword>
<keyword evidence="3 10" id="KW-1133">Transmembrane helix</keyword>
<evidence type="ECO:0000256" key="5">
    <source>
        <dbReference type="ARBA" id="ARBA00023136"/>
    </source>
</evidence>
<reference evidence="12" key="1">
    <citation type="submission" date="2025-05" db="UniProtKB">
        <authorList>
            <consortium name="RefSeq"/>
        </authorList>
    </citation>
    <scope>NUCLEOTIDE SEQUENCE [LARGE SCALE GENOMIC DNA]</scope>
</reference>
<name>A0A6J0TM72_9SAUR</name>
<dbReference type="SUPFAM" id="SSF81321">
    <property type="entry name" value="Family A G protein-coupled receptor-like"/>
    <property type="match status" value="1"/>
</dbReference>
<keyword evidence="5 10" id="KW-0472">Membrane</keyword>
<dbReference type="PRINTS" id="PR00237">
    <property type="entry name" value="GPCRRHODOPSN"/>
</dbReference>
<dbReference type="InParanoid" id="A0A6J0TM72"/>
<accession>A0A6J0TM72</accession>
<dbReference type="Proteomes" id="UP001652642">
    <property type="component" value="Chromosome 2"/>
</dbReference>
<dbReference type="KEGG" id="pvt:110077988"/>
<feature type="transmembrane region" description="Helical" evidence="10">
    <location>
        <begin position="266"/>
        <end position="293"/>
    </location>
</feature>
<comment type="similarity">
    <text evidence="8">Belongs to the G-protein coupled receptor 1 family.</text>
</comment>
<evidence type="ECO:0000256" key="10">
    <source>
        <dbReference type="SAM" id="Phobius"/>
    </source>
</evidence>
<keyword evidence="2 8" id="KW-0812">Transmembrane</keyword>
<proteinExistence type="inferred from homology"/>
<evidence type="ECO:0000256" key="8">
    <source>
        <dbReference type="RuleBase" id="RU000688"/>
    </source>
</evidence>
<dbReference type="GO" id="GO:0008142">
    <property type="term" value="F:oxysterol binding"/>
    <property type="evidence" value="ECO:0007669"/>
    <property type="project" value="InterPro"/>
</dbReference>
<dbReference type="GO" id="GO:0016020">
    <property type="term" value="C:membrane"/>
    <property type="evidence" value="ECO:0007669"/>
    <property type="project" value="UniProtKB-SubCell"/>
</dbReference>
<dbReference type="PANTHER" id="PTHR24237">
    <property type="entry name" value="G-PROTEIN COUPLED RECEPTOR"/>
    <property type="match status" value="1"/>
</dbReference>
<dbReference type="OrthoDB" id="5960344at2759"/>
<feature type="transmembrane region" description="Helical" evidence="10">
    <location>
        <begin position="218"/>
        <end position="245"/>
    </location>
</feature>
<evidence type="ECO:0000256" key="3">
    <source>
        <dbReference type="ARBA" id="ARBA00022989"/>
    </source>
</evidence>
<dbReference type="RefSeq" id="XP_020647299.2">
    <property type="nucleotide sequence ID" value="XM_020791640.2"/>
</dbReference>
<organism evidence="12 13">
    <name type="scientific">Pogona vitticeps</name>
    <name type="common">central bearded dragon</name>
    <dbReference type="NCBI Taxonomy" id="103695"/>
    <lineage>
        <taxon>Eukaryota</taxon>
        <taxon>Metazoa</taxon>
        <taxon>Chordata</taxon>
        <taxon>Craniata</taxon>
        <taxon>Vertebrata</taxon>
        <taxon>Euteleostomi</taxon>
        <taxon>Lepidosauria</taxon>
        <taxon>Squamata</taxon>
        <taxon>Bifurcata</taxon>
        <taxon>Unidentata</taxon>
        <taxon>Episquamata</taxon>
        <taxon>Toxicofera</taxon>
        <taxon>Iguania</taxon>
        <taxon>Acrodonta</taxon>
        <taxon>Agamidae</taxon>
        <taxon>Amphibolurinae</taxon>
        <taxon>Pogona</taxon>
    </lineage>
</organism>
<dbReference type="GeneID" id="110077988"/>
<evidence type="ECO:0000256" key="7">
    <source>
        <dbReference type="ARBA" id="ARBA00023224"/>
    </source>
</evidence>
<evidence type="ECO:0000313" key="12">
    <source>
        <dbReference type="Proteomes" id="UP001652642"/>
    </source>
</evidence>
<dbReference type="InterPro" id="IPR017452">
    <property type="entry name" value="GPCR_Rhodpsn_7TM"/>
</dbReference>
<dbReference type="GO" id="GO:0004930">
    <property type="term" value="F:G protein-coupled receptor activity"/>
    <property type="evidence" value="ECO:0007669"/>
    <property type="project" value="UniProtKB-KW"/>
</dbReference>
<dbReference type="CDD" id="cd14982">
    <property type="entry name" value="7tmA_purinoceptor-like"/>
    <property type="match status" value="1"/>
</dbReference>
<evidence type="ECO:0000259" key="11">
    <source>
        <dbReference type="PROSITE" id="PS50262"/>
    </source>
</evidence>
<dbReference type="PRINTS" id="PR01157">
    <property type="entry name" value="P2YPURNOCPTR"/>
</dbReference>
<evidence type="ECO:0000313" key="13">
    <source>
        <dbReference type="RefSeq" id="XP_020647299.2"/>
    </source>
</evidence>
<feature type="compositionally biased region" description="Polar residues" evidence="9">
    <location>
        <begin position="1"/>
        <end position="10"/>
    </location>
</feature>
<feature type="transmembrane region" description="Helical" evidence="10">
    <location>
        <begin position="132"/>
        <end position="156"/>
    </location>
</feature>